<sequence length="314" mass="35148">MQYDVIIIGSGPAGLAAGIYAARGGLNTIILERAIIGGQITSAHQVENYPGFPDAIEGFELTERMRQQAERFQAKFLDEEATAIGMEGLCKIVETREHKYRTKALILCTGAYPRRLNVPGEQRFTGRGVSYCATCDGALYRDKVVAVIGGGDSAVEEGIYLTHFARKVYIIHRRDELRAQKILQERAFQNPKIEFIWNSVVQEIHGSDKIEKLEIFNRVTQEISFLPVDGVFIYVGILPNNKLLESRINLDEAGFVYTDEFMHTNIPGVYAAGDIRHKVLRQVVTATSDGAIAAFSAEKWIRDNYEALEKTEQN</sequence>
<dbReference type="EMBL" id="SMOG01000002">
    <property type="protein sequence ID" value="TDF74151.1"/>
    <property type="molecule type" value="Genomic_DNA"/>
</dbReference>
<proteinExistence type="predicted"/>
<evidence type="ECO:0000313" key="2">
    <source>
        <dbReference type="Proteomes" id="UP000294588"/>
    </source>
</evidence>
<gene>
    <name evidence="1" type="primary">trxB</name>
    <name evidence="1" type="ORF">E0946_01630</name>
</gene>
<organism evidence="1 2">
    <name type="scientific">Candidatus Syntrophosphaera thermopropionivorans</name>
    <dbReference type="NCBI Taxonomy" id="2593015"/>
    <lineage>
        <taxon>Bacteria</taxon>
        <taxon>Pseudomonadati</taxon>
        <taxon>Candidatus Cloacimonadota</taxon>
        <taxon>Candidatus Cloacimonadia</taxon>
        <taxon>Candidatus Cloacimonadales</taxon>
        <taxon>Candidatus Cloacimonadaceae</taxon>
        <taxon>Candidatus Syntrophosphaera</taxon>
    </lineage>
</organism>
<comment type="caution">
    <text evidence="1">The sequence shown here is derived from an EMBL/GenBank/DDBJ whole genome shotgun (WGS) entry which is preliminary data.</text>
</comment>
<dbReference type="EC" id="1.8.1.9" evidence="1"/>
<name>A0AC61QKD4_9BACT</name>
<reference evidence="1" key="1">
    <citation type="submission" date="2019-03" db="EMBL/GenBank/DDBJ databases">
        <title>Candidatus Syntrophosphaera thermopropionivorans: a novel player in syntrophic propionate oxidation during anaerobic digestion.</title>
        <authorList>
            <person name="Dyksma S."/>
        </authorList>
    </citation>
    <scope>NUCLEOTIDE SEQUENCE</scope>
    <source>
        <strain evidence="1">W5</strain>
    </source>
</reference>
<protein>
    <submittedName>
        <fullName evidence="1">Thioredoxin-disulfide reductase</fullName>
        <ecNumber evidence="1">1.8.1.9</ecNumber>
    </submittedName>
</protein>
<dbReference type="Proteomes" id="UP000294588">
    <property type="component" value="Unassembled WGS sequence"/>
</dbReference>
<keyword evidence="1" id="KW-0560">Oxidoreductase</keyword>
<accession>A0AC61QKD4</accession>
<keyword evidence="2" id="KW-1185">Reference proteome</keyword>
<evidence type="ECO:0000313" key="1">
    <source>
        <dbReference type="EMBL" id="TDF74151.1"/>
    </source>
</evidence>